<name>A0A8H3BQI3_9AGAM</name>
<evidence type="ECO:0000256" key="4">
    <source>
        <dbReference type="ARBA" id="ARBA00022840"/>
    </source>
</evidence>
<accession>A0A8H3BQI3</accession>
<dbReference type="InterPro" id="IPR001245">
    <property type="entry name" value="Ser-Thr/Tyr_kinase_cat_dom"/>
</dbReference>
<dbReference type="GO" id="GO:0005524">
    <property type="term" value="F:ATP binding"/>
    <property type="evidence" value="ECO:0007669"/>
    <property type="project" value="UniProtKB-KW"/>
</dbReference>
<comment type="caution">
    <text evidence="6">The sequence shown here is derived from an EMBL/GenBank/DDBJ whole genome shotgun (WGS) entry which is preliminary data.</text>
</comment>
<feature type="domain" description="Protein kinase" evidence="5">
    <location>
        <begin position="114"/>
        <end position="383"/>
    </location>
</feature>
<dbReference type="PANTHER" id="PTHR44329">
    <property type="entry name" value="SERINE/THREONINE-PROTEIN KINASE TNNI3K-RELATED"/>
    <property type="match status" value="1"/>
</dbReference>
<dbReference type="InterPro" id="IPR011009">
    <property type="entry name" value="Kinase-like_dom_sf"/>
</dbReference>
<gene>
    <name evidence="6" type="ORF">RDB_LOCUS96981</name>
</gene>
<evidence type="ECO:0000313" key="6">
    <source>
        <dbReference type="EMBL" id="CAE6461818.1"/>
    </source>
</evidence>
<dbReference type="AlphaFoldDB" id="A0A8H3BQI3"/>
<evidence type="ECO:0000256" key="1">
    <source>
        <dbReference type="ARBA" id="ARBA00022679"/>
    </source>
</evidence>
<evidence type="ECO:0000256" key="3">
    <source>
        <dbReference type="ARBA" id="ARBA00022777"/>
    </source>
</evidence>
<evidence type="ECO:0000259" key="5">
    <source>
        <dbReference type="PROSITE" id="PS50011"/>
    </source>
</evidence>
<evidence type="ECO:0000313" key="7">
    <source>
        <dbReference type="Proteomes" id="UP000663843"/>
    </source>
</evidence>
<dbReference type="InterPro" id="IPR051681">
    <property type="entry name" value="Ser/Thr_Kinases-Pseudokinases"/>
</dbReference>
<reference evidence="6" key="1">
    <citation type="submission" date="2021-01" db="EMBL/GenBank/DDBJ databases">
        <authorList>
            <person name="Kaushik A."/>
        </authorList>
    </citation>
    <scope>NUCLEOTIDE SEQUENCE</scope>
    <source>
        <strain evidence="6">AG2-2IIIB</strain>
    </source>
</reference>
<evidence type="ECO:0000256" key="2">
    <source>
        <dbReference type="ARBA" id="ARBA00022741"/>
    </source>
</evidence>
<keyword evidence="2" id="KW-0547">Nucleotide-binding</keyword>
<keyword evidence="4" id="KW-0067">ATP-binding</keyword>
<keyword evidence="1" id="KW-0808">Transferase</keyword>
<dbReference type="PROSITE" id="PS50011">
    <property type="entry name" value="PROTEIN_KINASE_DOM"/>
    <property type="match status" value="1"/>
</dbReference>
<sequence>MSRSTNKPVVLPAIKDGLNYGAHTTGVASLSNLGGLSFYGQSRTSCTPCTGDHTSLPPTIELSPINGFTPMEKWSWGSLGRIQEMSTAQITEQLTKRSPDNSSNIDISDELIIPDQDIPFTTGGFGVVYRGILHNGQQVAVECLRLAIKQTDEGLQAIKRFREELRIWSQCKHPNVRPLLGITQYRQQLAMVLPWMHGTLKHSLSLTSHPVHELYDFCHQIARGVAYLHGIGIVHGDIKAASVLVSADRTVMLADIGSAVIREHSLMANSSTEVTGISHRWMAPELLEGPGTPSAKSDIYSLGMTMLEVITRSEPYAGLDTMAVLQNILSRKLPERPERHLPSGDRRADLLWALLHECWAEDPQSRPVANEVANKLRNLETKLME</sequence>
<dbReference type="Gene3D" id="1.10.510.10">
    <property type="entry name" value="Transferase(Phosphotransferase) domain 1"/>
    <property type="match status" value="1"/>
</dbReference>
<dbReference type="EMBL" id="CAJMWT010003048">
    <property type="protein sequence ID" value="CAE6461818.1"/>
    <property type="molecule type" value="Genomic_DNA"/>
</dbReference>
<proteinExistence type="predicted"/>
<dbReference type="InterPro" id="IPR000719">
    <property type="entry name" value="Prot_kinase_dom"/>
</dbReference>
<dbReference type="Pfam" id="PF07714">
    <property type="entry name" value="PK_Tyr_Ser-Thr"/>
    <property type="match status" value="1"/>
</dbReference>
<organism evidence="6 7">
    <name type="scientific">Rhizoctonia solani</name>
    <dbReference type="NCBI Taxonomy" id="456999"/>
    <lineage>
        <taxon>Eukaryota</taxon>
        <taxon>Fungi</taxon>
        <taxon>Dikarya</taxon>
        <taxon>Basidiomycota</taxon>
        <taxon>Agaricomycotina</taxon>
        <taxon>Agaricomycetes</taxon>
        <taxon>Cantharellales</taxon>
        <taxon>Ceratobasidiaceae</taxon>
        <taxon>Rhizoctonia</taxon>
    </lineage>
</organism>
<dbReference type="GO" id="GO:0004674">
    <property type="term" value="F:protein serine/threonine kinase activity"/>
    <property type="evidence" value="ECO:0007669"/>
    <property type="project" value="TreeGrafter"/>
</dbReference>
<protein>
    <recommendedName>
        <fullName evidence="5">Protein kinase domain-containing protein</fullName>
    </recommendedName>
</protein>
<dbReference type="SUPFAM" id="SSF56112">
    <property type="entry name" value="Protein kinase-like (PK-like)"/>
    <property type="match status" value="1"/>
</dbReference>
<keyword evidence="3" id="KW-0418">Kinase</keyword>
<dbReference type="Proteomes" id="UP000663843">
    <property type="component" value="Unassembled WGS sequence"/>
</dbReference>
<dbReference type="PANTHER" id="PTHR44329:SF288">
    <property type="entry name" value="MITOGEN-ACTIVATED PROTEIN KINASE KINASE KINASE 20"/>
    <property type="match status" value="1"/>
</dbReference>